<comment type="caution">
    <text evidence="1">The sequence shown here is derived from an EMBL/GenBank/DDBJ whole genome shotgun (WGS) entry which is preliminary data.</text>
</comment>
<dbReference type="PANTHER" id="PTHR36482">
    <property type="entry name" value="OSJNBA0024J22.15 PROTEIN"/>
    <property type="match status" value="1"/>
</dbReference>
<gene>
    <name evidence="1" type="ORF">FEM48_Zijuj11G0156600</name>
</gene>
<reference evidence="1" key="1">
    <citation type="journal article" date="2021" name="Front. Plant Sci.">
        <title>Chromosome-Scale Genome Assembly for Chinese Sour Jujube and Insights Into Its Genome Evolution and Domestication Signature.</title>
        <authorList>
            <person name="Shen L.-Y."/>
            <person name="Luo H."/>
            <person name="Wang X.-L."/>
            <person name="Wang X.-M."/>
            <person name="Qiu X.-J."/>
            <person name="Liu H."/>
            <person name="Zhou S.-S."/>
            <person name="Jia K.-H."/>
            <person name="Nie S."/>
            <person name="Bao Y.-T."/>
            <person name="Zhang R.-G."/>
            <person name="Yun Q.-Z."/>
            <person name="Chai Y.-H."/>
            <person name="Lu J.-Y."/>
            <person name="Li Y."/>
            <person name="Zhao S.-W."/>
            <person name="Mao J.-F."/>
            <person name="Jia S.-G."/>
            <person name="Mao Y.-M."/>
        </authorList>
    </citation>
    <scope>NUCLEOTIDE SEQUENCE</scope>
    <source>
        <strain evidence="1">AT0</strain>
        <tissue evidence="1">Leaf</tissue>
    </source>
</reference>
<dbReference type="AlphaFoldDB" id="A0A978UJT5"/>
<dbReference type="InterPro" id="IPR049065">
    <property type="entry name" value="Nakanori"/>
</dbReference>
<dbReference type="PANTHER" id="PTHR36482:SF5">
    <property type="entry name" value="23 KDA JASMONATE-INDUCED PROTEIN-LIKE"/>
    <property type="match status" value="1"/>
</dbReference>
<proteinExistence type="predicted"/>
<accession>A0A978UJT5</accession>
<evidence type="ECO:0000313" key="2">
    <source>
        <dbReference type="Proteomes" id="UP000813462"/>
    </source>
</evidence>
<dbReference type="InterPro" id="IPR053085">
    <property type="entry name" value="Jasmonate-induced_protein"/>
</dbReference>
<name>A0A978UJT5_ZIZJJ</name>
<dbReference type="Proteomes" id="UP000813462">
    <property type="component" value="Unassembled WGS sequence"/>
</dbReference>
<sequence>MALNVFGKPIRNHALKVMPEYQDKKVITAVDRAYEALMMKDADNKAENAQKFVEGLKPKYAAALISTVCLIYNATGNRLTFIRSHDWEGHIGDYPYPLLLENGQWGAFLHVYTEIREADQFNNYKWETRRFLNHYSSDMLNGCFSTVITGFSDVMDSDYRISPIFE</sequence>
<evidence type="ECO:0000313" key="1">
    <source>
        <dbReference type="EMBL" id="KAH7515066.1"/>
    </source>
</evidence>
<organism evidence="1 2">
    <name type="scientific">Ziziphus jujuba var. spinosa</name>
    <dbReference type="NCBI Taxonomy" id="714518"/>
    <lineage>
        <taxon>Eukaryota</taxon>
        <taxon>Viridiplantae</taxon>
        <taxon>Streptophyta</taxon>
        <taxon>Embryophyta</taxon>
        <taxon>Tracheophyta</taxon>
        <taxon>Spermatophyta</taxon>
        <taxon>Magnoliopsida</taxon>
        <taxon>eudicotyledons</taxon>
        <taxon>Gunneridae</taxon>
        <taxon>Pentapetalae</taxon>
        <taxon>rosids</taxon>
        <taxon>fabids</taxon>
        <taxon>Rosales</taxon>
        <taxon>Rhamnaceae</taxon>
        <taxon>Paliureae</taxon>
        <taxon>Ziziphus</taxon>
    </lineage>
</organism>
<dbReference type="Pfam" id="PF21230">
    <property type="entry name" value="Nakanori"/>
    <property type="match status" value="1"/>
</dbReference>
<protein>
    <recommendedName>
        <fullName evidence="3">23 kDa jasmonate-induced protein-like</fullName>
    </recommendedName>
</protein>
<evidence type="ECO:0008006" key="3">
    <source>
        <dbReference type="Google" id="ProtNLM"/>
    </source>
</evidence>
<dbReference type="EMBL" id="JAEACU010000011">
    <property type="protein sequence ID" value="KAH7515066.1"/>
    <property type="molecule type" value="Genomic_DNA"/>
</dbReference>